<dbReference type="FunCoup" id="G9EN17">
    <property type="interactions" value="240"/>
</dbReference>
<evidence type="ECO:0000313" key="2">
    <source>
        <dbReference type="EMBL" id="EHL31178.1"/>
    </source>
</evidence>
<dbReference type="InterPro" id="IPR051910">
    <property type="entry name" value="ComF/GntX_DNA_util-trans"/>
</dbReference>
<dbReference type="InterPro" id="IPR000836">
    <property type="entry name" value="PRTase_dom"/>
</dbReference>
<dbReference type="STRING" id="658187.LDG_6637"/>
<dbReference type="AlphaFoldDB" id="G9EN17"/>
<gene>
    <name evidence="2" type="ORF">LDG_6637</name>
</gene>
<dbReference type="eggNOG" id="COG1040">
    <property type="taxonomic scope" value="Bacteria"/>
</dbReference>
<protein>
    <submittedName>
        <fullName evidence="2">Competence protein ComF</fullName>
    </submittedName>
</protein>
<sequence length="236" mass="26759">MRQKLLIVTQSLRLPSICTLCNQFHKGILAVCEPCIALLPQLGPACQYCAYPLPDMAYLICGRCIKKPPHFDRTFIAYKFEEPLRTLLHRFKYHNGLYLTSFLSHLIMSSAQRQLNKPQCLIPVPMHPQRIKQRGFNQAAVLAQALAQKLQIPYDVNCCQKMINTVPQASLDGEQRQTNLRHAFSAQKRPYQHVALIDDLLTTGATTNELALTLKKTGVQQVDVWCCARTVAKNEI</sequence>
<dbReference type="PANTHER" id="PTHR47505">
    <property type="entry name" value="DNA UTILIZATION PROTEIN YHGH"/>
    <property type="match status" value="1"/>
</dbReference>
<dbReference type="InterPro" id="IPR029057">
    <property type="entry name" value="PRTase-like"/>
</dbReference>
<reference evidence="2 3" key="1">
    <citation type="journal article" date="2011" name="BMC Genomics">
        <title>Insight into cross-talk between intra-amoebal pathogens.</title>
        <authorList>
            <person name="Gimenez G."/>
            <person name="Bertelli C."/>
            <person name="Moliner C."/>
            <person name="Robert C."/>
            <person name="Raoult D."/>
            <person name="Fournier P.E."/>
            <person name="Greub G."/>
        </authorList>
    </citation>
    <scope>NUCLEOTIDE SEQUENCE [LARGE SCALE GENOMIC DNA]</scope>
    <source>
        <strain evidence="2 3">LLAP12</strain>
    </source>
</reference>
<accession>G9EN17</accession>
<proteinExistence type="inferred from homology"/>
<organism evidence="2 3">
    <name type="scientific">Legionella drancourtii LLAP12</name>
    <dbReference type="NCBI Taxonomy" id="658187"/>
    <lineage>
        <taxon>Bacteria</taxon>
        <taxon>Pseudomonadati</taxon>
        <taxon>Pseudomonadota</taxon>
        <taxon>Gammaproteobacteria</taxon>
        <taxon>Legionellales</taxon>
        <taxon>Legionellaceae</taxon>
        <taxon>Legionella</taxon>
    </lineage>
</organism>
<evidence type="ECO:0000256" key="1">
    <source>
        <dbReference type="ARBA" id="ARBA00008007"/>
    </source>
</evidence>
<keyword evidence="3" id="KW-1185">Reference proteome</keyword>
<comment type="similarity">
    <text evidence="1">Belongs to the ComF/GntX family.</text>
</comment>
<dbReference type="CDD" id="cd06223">
    <property type="entry name" value="PRTases_typeI"/>
    <property type="match status" value="1"/>
</dbReference>
<name>G9EN17_9GAMM</name>
<dbReference type="EMBL" id="JH413817">
    <property type="protein sequence ID" value="EHL31178.1"/>
    <property type="molecule type" value="Genomic_DNA"/>
</dbReference>
<dbReference type="PANTHER" id="PTHR47505:SF1">
    <property type="entry name" value="DNA UTILIZATION PROTEIN YHGH"/>
    <property type="match status" value="1"/>
</dbReference>
<dbReference type="RefSeq" id="WP_006870568.1">
    <property type="nucleotide sequence ID" value="NZ_JH413817.1"/>
</dbReference>
<dbReference type="HOGENOM" id="CLU_054549_0_0_6"/>
<evidence type="ECO:0000313" key="3">
    <source>
        <dbReference type="Proteomes" id="UP000002770"/>
    </source>
</evidence>
<dbReference type="Gene3D" id="3.40.50.2020">
    <property type="match status" value="1"/>
</dbReference>
<dbReference type="InParanoid" id="G9EN17"/>
<dbReference type="Proteomes" id="UP000002770">
    <property type="component" value="Unassembled WGS sequence"/>
</dbReference>
<dbReference type="SUPFAM" id="SSF53271">
    <property type="entry name" value="PRTase-like"/>
    <property type="match status" value="1"/>
</dbReference>